<organism evidence="2 3">
    <name type="scientific">Methanosphaerula palustris (strain ATCC BAA-1556 / DSM 19958 / E1-9c)</name>
    <dbReference type="NCBI Taxonomy" id="521011"/>
    <lineage>
        <taxon>Archaea</taxon>
        <taxon>Methanobacteriati</taxon>
        <taxon>Methanobacteriota</taxon>
        <taxon>Stenosarchaea group</taxon>
        <taxon>Methanomicrobia</taxon>
        <taxon>Methanomicrobiales</taxon>
        <taxon>Methanoregulaceae</taxon>
        <taxon>Methanosphaerula</taxon>
    </lineage>
</organism>
<dbReference type="AlphaFoldDB" id="B8GIV3"/>
<gene>
    <name evidence="2" type="ordered locus">Mpal_1604</name>
</gene>
<evidence type="ECO:0000313" key="3">
    <source>
        <dbReference type="Proteomes" id="UP000002457"/>
    </source>
</evidence>
<dbReference type="KEGG" id="mpl:Mpal_1604"/>
<evidence type="ECO:0000256" key="1">
    <source>
        <dbReference type="ARBA" id="ARBA00023118"/>
    </source>
</evidence>
<dbReference type="GO" id="GO:0003723">
    <property type="term" value="F:RNA binding"/>
    <property type="evidence" value="ECO:0007669"/>
    <property type="project" value="InterPro"/>
</dbReference>
<accession>B8GIV3</accession>
<dbReference type="InterPro" id="IPR021124">
    <property type="entry name" value="CRISPR-assoc_prot_Cas5"/>
</dbReference>
<evidence type="ECO:0000313" key="2">
    <source>
        <dbReference type="EMBL" id="ACL16916.1"/>
    </source>
</evidence>
<dbReference type="NCBIfam" id="TIGR01868">
    <property type="entry name" value="casD_Cas5e"/>
    <property type="match status" value="1"/>
</dbReference>
<reference evidence="2 3" key="1">
    <citation type="journal article" date="2015" name="Genome Announc.">
        <title>Complete Genome Sequence of Methanosphaerula palustris E1-9CT, a Hydrogenotrophic Methanogen Isolated from a Minerotrophic Fen Peatland.</title>
        <authorList>
            <person name="Cadillo-Quiroz H."/>
            <person name="Browne P."/>
            <person name="Kyrpides N."/>
            <person name="Woyke T."/>
            <person name="Goodwin L."/>
            <person name="Detter C."/>
            <person name="Yavitt J.B."/>
            <person name="Zinder S.H."/>
        </authorList>
    </citation>
    <scope>NUCLEOTIDE SEQUENCE [LARGE SCALE GENOMIC DNA]</scope>
    <source>
        <strain evidence="3">ATCC BAA-1556 / DSM 19958 / E1-9c</strain>
    </source>
</reference>
<sequence>MPEPEYLTFSLYGMMASWGDIAVGEYRPTADHPTRSAVLGLLAAALGIRRDEEERLAALTRAYKVAIRVDAPGMLLRDYHTTQVPSAAKKGRQYLTRKDELAAPREVLNTILSTRDYRCDAVYRVYIWCRDTAPPYSLKTLAEHLQHPVFTLYLGRKSCPLALPVNPEVKTAPDLLTALSEEREIELRFLGRVPGNRDSNVRAYWDCTEGIQAEGTSVRNDESLNRRRWQFGRRDEEYAMIRIVTGGEQHADKQNPT</sequence>
<dbReference type="EMBL" id="CP001338">
    <property type="protein sequence ID" value="ACL16916.1"/>
    <property type="molecule type" value="Genomic_DNA"/>
</dbReference>
<dbReference type="CDD" id="cd09756">
    <property type="entry name" value="Cas5_I-E"/>
    <property type="match status" value="1"/>
</dbReference>
<dbReference type="STRING" id="521011.Mpal_1604"/>
<dbReference type="HOGENOM" id="CLU_084726_0_0_2"/>
<dbReference type="GO" id="GO:0051607">
    <property type="term" value="P:defense response to virus"/>
    <property type="evidence" value="ECO:0007669"/>
    <property type="project" value="UniProtKB-KW"/>
</dbReference>
<dbReference type="InterPro" id="IPR013422">
    <property type="entry name" value="CRISPR-assoc_prot_Cas5_N"/>
</dbReference>
<dbReference type="NCBIfam" id="TIGR02593">
    <property type="entry name" value="CRISPR_cas5"/>
    <property type="match status" value="1"/>
</dbReference>
<dbReference type="OrthoDB" id="140767at2157"/>
<dbReference type="Gene3D" id="3.30.70.2660">
    <property type="match status" value="1"/>
</dbReference>
<protein>
    <submittedName>
        <fullName evidence="2">CRISPR-associated protein Cas5 family</fullName>
    </submittedName>
</protein>
<dbReference type="Proteomes" id="UP000002457">
    <property type="component" value="Chromosome"/>
</dbReference>
<keyword evidence="3" id="KW-1185">Reference proteome</keyword>
<dbReference type="RefSeq" id="WP_012618235.1">
    <property type="nucleotide sequence ID" value="NC_011832.1"/>
</dbReference>
<dbReference type="InterPro" id="IPR010147">
    <property type="entry name" value="CRISPR-assoc_prot_CasD"/>
</dbReference>
<dbReference type="GO" id="GO:0043571">
    <property type="term" value="P:maintenance of CRISPR repeat elements"/>
    <property type="evidence" value="ECO:0007669"/>
    <property type="project" value="InterPro"/>
</dbReference>
<name>B8GIV3_METPE</name>
<keyword evidence="1" id="KW-0051">Antiviral defense</keyword>
<dbReference type="eggNOG" id="arCOG06525">
    <property type="taxonomic scope" value="Archaea"/>
</dbReference>
<proteinExistence type="predicted"/>
<dbReference type="GeneID" id="7272146"/>
<dbReference type="Pfam" id="PF09704">
    <property type="entry name" value="Cas_Cas5d"/>
    <property type="match status" value="1"/>
</dbReference>